<comment type="caution">
    <text evidence="7">The sequence shown here is derived from an EMBL/GenBank/DDBJ whole genome shotgun (WGS) entry which is preliminary data.</text>
</comment>
<comment type="similarity">
    <text evidence="1">Belongs to the peptidase S49 family.</text>
</comment>
<evidence type="ECO:0000313" key="7">
    <source>
        <dbReference type="EMBL" id="OGJ10590.1"/>
    </source>
</evidence>
<gene>
    <name evidence="7" type="ORF">A2456_01805</name>
</gene>
<sequence length="291" mass="31747">MWQKIIKIFKSSYTVVSVMIVVILWTGISYYLISSAMGTSDMASDDFSDTGEPSEPEDCNVYGINIHGDVVTYHSNDAYNDQGNIIYDQTSVDEVIWALDKAQDNENIKAVAIEIDSGGGSGEAGEEMMLAFQQSKKPVVAFIRNRGLSAAYLAATGAQTIFASNLSDVGSIGVTLSYLQETEQDKKAGLTFIDLSSGKFKDSGSPSKAITEEEKQLFMRDLKIAHNYFVSLVAKNRKLSIEKVKALADGSTVMGEQALKDGLIDKIGLLPDVESFLTEKIGTETKICWQN</sequence>
<keyword evidence="4" id="KW-0720">Serine protease</keyword>
<proteinExistence type="inferred from homology"/>
<dbReference type="InterPro" id="IPR029045">
    <property type="entry name" value="ClpP/crotonase-like_dom_sf"/>
</dbReference>
<dbReference type="Proteomes" id="UP000178975">
    <property type="component" value="Unassembled WGS sequence"/>
</dbReference>
<keyword evidence="5" id="KW-0812">Transmembrane</keyword>
<evidence type="ECO:0000256" key="5">
    <source>
        <dbReference type="SAM" id="Phobius"/>
    </source>
</evidence>
<keyword evidence="5" id="KW-1133">Transmembrane helix</keyword>
<feature type="transmembrane region" description="Helical" evidence="5">
    <location>
        <begin position="12"/>
        <end position="33"/>
    </location>
</feature>
<evidence type="ECO:0000256" key="1">
    <source>
        <dbReference type="ARBA" id="ARBA00008683"/>
    </source>
</evidence>
<evidence type="ECO:0000256" key="3">
    <source>
        <dbReference type="ARBA" id="ARBA00022801"/>
    </source>
</evidence>
<evidence type="ECO:0000259" key="6">
    <source>
        <dbReference type="Pfam" id="PF01343"/>
    </source>
</evidence>
<protein>
    <recommendedName>
        <fullName evidence="6">Peptidase S49 domain-containing protein</fullName>
    </recommendedName>
</protein>
<dbReference type="GO" id="GO:0008236">
    <property type="term" value="F:serine-type peptidase activity"/>
    <property type="evidence" value="ECO:0007669"/>
    <property type="project" value="UniProtKB-KW"/>
</dbReference>
<dbReference type="PANTHER" id="PTHR42987:SF4">
    <property type="entry name" value="PROTEASE SOHB-RELATED"/>
    <property type="match status" value="1"/>
</dbReference>
<dbReference type="InterPro" id="IPR047272">
    <property type="entry name" value="S49_SppA_C"/>
</dbReference>
<name>A0A1F6YWE1_9BACT</name>
<dbReference type="SUPFAM" id="SSF52096">
    <property type="entry name" value="ClpP/crotonase"/>
    <property type="match status" value="1"/>
</dbReference>
<dbReference type="CDD" id="cd07023">
    <property type="entry name" value="S49_Sppa_N_C"/>
    <property type="match status" value="1"/>
</dbReference>
<dbReference type="AlphaFoldDB" id="A0A1F6YWE1"/>
<dbReference type="EMBL" id="MFWE01000007">
    <property type="protein sequence ID" value="OGJ10590.1"/>
    <property type="molecule type" value="Genomic_DNA"/>
</dbReference>
<accession>A0A1F6YWE1</accession>
<dbReference type="PANTHER" id="PTHR42987">
    <property type="entry name" value="PEPTIDASE S49"/>
    <property type="match status" value="1"/>
</dbReference>
<evidence type="ECO:0000313" key="8">
    <source>
        <dbReference type="Proteomes" id="UP000178975"/>
    </source>
</evidence>
<dbReference type="GO" id="GO:0006508">
    <property type="term" value="P:proteolysis"/>
    <property type="evidence" value="ECO:0007669"/>
    <property type="project" value="UniProtKB-KW"/>
</dbReference>
<keyword evidence="3" id="KW-0378">Hydrolase</keyword>
<dbReference type="InterPro" id="IPR002142">
    <property type="entry name" value="Peptidase_S49"/>
</dbReference>
<dbReference type="NCBIfam" id="TIGR00706">
    <property type="entry name" value="SppA_dom"/>
    <property type="match status" value="1"/>
</dbReference>
<keyword evidence="2" id="KW-0645">Protease</keyword>
<evidence type="ECO:0000256" key="4">
    <source>
        <dbReference type="ARBA" id="ARBA00022825"/>
    </source>
</evidence>
<evidence type="ECO:0000256" key="2">
    <source>
        <dbReference type="ARBA" id="ARBA00022670"/>
    </source>
</evidence>
<dbReference type="Pfam" id="PF01343">
    <property type="entry name" value="Peptidase_S49"/>
    <property type="match status" value="1"/>
</dbReference>
<dbReference type="InterPro" id="IPR004635">
    <property type="entry name" value="Pept_S49_SppA"/>
</dbReference>
<keyword evidence="5" id="KW-0472">Membrane</keyword>
<dbReference type="Gene3D" id="3.90.226.10">
    <property type="entry name" value="2-enoyl-CoA Hydratase, Chain A, domain 1"/>
    <property type="match status" value="1"/>
</dbReference>
<reference evidence="7 8" key="1">
    <citation type="journal article" date="2016" name="Nat. Commun.">
        <title>Thousands of microbial genomes shed light on interconnected biogeochemical processes in an aquifer system.</title>
        <authorList>
            <person name="Anantharaman K."/>
            <person name="Brown C.T."/>
            <person name="Hug L.A."/>
            <person name="Sharon I."/>
            <person name="Castelle C.J."/>
            <person name="Probst A.J."/>
            <person name="Thomas B.C."/>
            <person name="Singh A."/>
            <person name="Wilkins M.J."/>
            <person name="Karaoz U."/>
            <person name="Brodie E.L."/>
            <person name="Williams K.H."/>
            <person name="Hubbard S.S."/>
            <person name="Banfield J.F."/>
        </authorList>
    </citation>
    <scope>NUCLEOTIDE SEQUENCE [LARGE SCALE GENOMIC DNA]</scope>
</reference>
<organism evidence="7 8">
    <name type="scientific">Candidatus Nomurabacteria bacterium RIFOXYC2_FULL_36_19</name>
    <dbReference type="NCBI Taxonomy" id="1801806"/>
    <lineage>
        <taxon>Bacteria</taxon>
        <taxon>Candidatus Nomuraibacteriota</taxon>
    </lineage>
</organism>
<feature type="domain" description="Peptidase S49" evidence="6">
    <location>
        <begin position="132"/>
        <end position="275"/>
    </location>
</feature>